<reference evidence="1 2" key="1">
    <citation type="submission" date="2019-09" db="EMBL/GenBank/DDBJ databases">
        <title>Genome Sequences of Streptomyces kaniharaensis ATCC 21070.</title>
        <authorList>
            <person name="Zhu W."/>
            <person name="De Crecy-Lagard V."/>
            <person name="Richards N.G."/>
        </authorList>
    </citation>
    <scope>NUCLEOTIDE SEQUENCE [LARGE SCALE GENOMIC DNA]</scope>
    <source>
        <strain evidence="1 2">SF-557</strain>
    </source>
</reference>
<accession>A0A6N7L3D7</accession>
<gene>
    <name evidence="1" type="ORF">F7Q99_35100</name>
</gene>
<keyword evidence="2" id="KW-1185">Reference proteome</keyword>
<dbReference type="AlphaFoldDB" id="A0A6N7L3D7"/>
<dbReference type="RefSeq" id="WP_153469853.1">
    <property type="nucleotide sequence ID" value="NZ_WBOF01000004.1"/>
</dbReference>
<sequence>MTAQVAVFIASKNSNTTHRRVLWRTSEVDARKICSDERTSGRSHMLCWTAHYIDDPEINRYVRDNGAYAQVLADHDVTILHSFGAHRRPDRRLAA</sequence>
<organism evidence="1 2">
    <name type="scientific">Streptomyces kaniharaensis</name>
    <dbReference type="NCBI Taxonomy" id="212423"/>
    <lineage>
        <taxon>Bacteria</taxon>
        <taxon>Bacillati</taxon>
        <taxon>Actinomycetota</taxon>
        <taxon>Actinomycetes</taxon>
        <taxon>Kitasatosporales</taxon>
        <taxon>Streptomycetaceae</taxon>
        <taxon>Streptomyces</taxon>
    </lineage>
</organism>
<dbReference type="Proteomes" id="UP000450000">
    <property type="component" value="Unassembled WGS sequence"/>
</dbReference>
<proteinExistence type="predicted"/>
<dbReference type="EMBL" id="WBOF01000004">
    <property type="protein sequence ID" value="MQS17269.1"/>
    <property type="molecule type" value="Genomic_DNA"/>
</dbReference>
<evidence type="ECO:0000313" key="2">
    <source>
        <dbReference type="Proteomes" id="UP000450000"/>
    </source>
</evidence>
<comment type="caution">
    <text evidence="1">The sequence shown here is derived from an EMBL/GenBank/DDBJ whole genome shotgun (WGS) entry which is preliminary data.</text>
</comment>
<name>A0A6N7L3D7_9ACTN</name>
<dbReference type="OrthoDB" id="9803716at2"/>
<protein>
    <submittedName>
        <fullName evidence="1">Uncharacterized protein</fullName>
    </submittedName>
</protein>
<evidence type="ECO:0000313" key="1">
    <source>
        <dbReference type="EMBL" id="MQS17269.1"/>
    </source>
</evidence>